<dbReference type="Proteomes" id="UP000248044">
    <property type="component" value="Chromosome"/>
</dbReference>
<dbReference type="KEGG" id="abri:DFR85_01960"/>
<sequence length="68" mass="7936">MSEILDNEGDLSTFLEAQEKLRTQKLEIVIPERLLEESPYISKKYGYSIIDGEDLPNGYIKLTLVYRR</sequence>
<reference evidence="1 2" key="1">
    <citation type="submission" date="2018-05" db="EMBL/GenBank/DDBJ databases">
        <title>Complete Genome Sequences of Extremely Thermoacidophilic, Metal-Mobilizing Type-Strain Members of the Archaeal Family Sulfolobaceae: Acidianus brierleyi DSM-1651T, Acidianus sulfidivorans DSM-18786T, Metallosphaera hakonensis DSM-7519T, and Metallosphaera prunae DSM-10039T.</title>
        <authorList>
            <person name="Counts J.A."/>
            <person name="Kelly R.M."/>
        </authorList>
    </citation>
    <scope>NUCLEOTIDE SEQUENCE [LARGE SCALE GENOMIC DNA]</scope>
    <source>
        <strain evidence="1 2">DSM 1651</strain>
    </source>
</reference>
<organism evidence="1 2">
    <name type="scientific">Acidianus brierleyi</name>
    <dbReference type="NCBI Taxonomy" id="41673"/>
    <lineage>
        <taxon>Archaea</taxon>
        <taxon>Thermoproteota</taxon>
        <taxon>Thermoprotei</taxon>
        <taxon>Sulfolobales</taxon>
        <taxon>Sulfolobaceae</taxon>
        <taxon>Acidianus</taxon>
    </lineage>
</organism>
<dbReference type="AlphaFoldDB" id="A0A2U9IC19"/>
<dbReference type="EMBL" id="CP029289">
    <property type="protein sequence ID" value="AWR93559.1"/>
    <property type="molecule type" value="Genomic_DNA"/>
</dbReference>
<dbReference type="RefSeq" id="WP_110269443.1">
    <property type="nucleotide sequence ID" value="NZ_CP029289.2"/>
</dbReference>
<evidence type="ECO:0000313" key="2">
    <source>
        <dbReference type="Proteomes" id="UP000248044"/>
    </source>
</evidence>
<proteinExistence type="predicted"/>
<keyword evidence="2" id="KW-1185">Reference proteome</keyword>
<accession>A0A2U9IC19</accession>
<dbReference type="GeneID" id="36830882"/>
<gene>
    <name evidence="1" type="ORF">DFR85_01960</name>
</gene>
<dbReference type="OrthoDB" id="36069at2157"/>
<evidence type="ECO:0000313" key="1">
    <source>
        <dbReference type="EMBL" id="AWR93559.1"/>
    </source>
</evidence>
<protein>
    <submittedName>
        <fullName evidence="1">Uncharacterized protein</fullName>
    </submittedName>
</protein>
<name>A0A2U9IC19_9CREN</name>